<protein>
    <submittedName>
        <fullName evidence="2">Uncharacterized protein</fullName>
    </submittedName>
</protein>
<feature type="chain" id="PRO_5045481002" evidence="1">
    <location>
        <begin position="32"/>
        <end position="71"/>
    </location>
</feature>
<proteinExistence type="predicted"/>
<accession>A0ABS2V2Q1</accession>
<feature type="signal peptide" evidence="1">
    <location>
        <begin position="1"/>
        <end position="31"/>
    </location>
</feature>
<dbReference type="RefSeq" id="WP_205377829.1">
    <property type="nucleotide sequence ID" value="NZ_JAFEJA010000002.1"/>
</dbReference>
<dbReference type="Proteomes" id="UP000664109">
    <property type="component" value="Unassembled WGS sequence"/>
</dbReference>
<keyword evidence="3" id="KW-1185">Reference proteome</keyword>
<evidence type="ECO:0000313" key="3">
    <source>
        <dbReference type="Proteomes" id="UP000664109"/>
    </source>
</evidence>
<sequence length="71" mass="6763">MKYTARSAVGGTAAAAAAAALVLGAAGAASAQPSPKPAQITAAQLQSHLTEAVAQERMAAACTPACAGQIV</sequence>
<evidence type="ECO:0000313" key="2">
    <source>
        <dbReference type="EMBL" id="MBM9623739.1"/>
    </source>
</evidence>
<dbReference type="InterPro" id="IPR006311">
    <property type="entry name" value="TAT_signal"/>
</dbReference>
<keyword evidence="1" id="KW-0732">Signal</keyword>
<organism evidence="2 3">
    <name type="scientific">Streptomyces zhihengii</name>
    <dbReference type="NCBI Taxonomy" id="1818004"/>
    <lineage>
        <taxon>Bacteria</taxon>
        <taxon>Bacillati</taxon>
        <taxon>Actinomycetota</taxon>
        <taxon>Actinomycetes</taxon>
        <taxon>Kitasatosporales</taxon>
        <taxon>Streptomycetaceae</taxon>
        <taxon>Streptomyces</taxon>
    </lineage>
</organism>
<evidence type="ECO:0000256" key="1">
    <source>
        <dbReference type="SAM" id="SignalP"/>
    </source>
</evidence>
<comment type="caution">
    <text evidence="2">The sequence shown here is derived from an EMBL/GenBank/DDBJ whole genome shotgun (WGS) entry which is preliminary data.</text>
</comment>
<name>A0ABS2V2Q1_9ACTN</name>
<gene>
    <name evidence="2" type="ORF">JE024_34680</name>
</gene>
<dbReference type="PROSITE" id="PS51318">
    <property type="entry name" value="TAT"/>
    <property type="match status" value="1"/>
</dbReference>
<reference evidence="2 3" key="1">
    <citation type="journal article" date="2016" name="Arch. Microbiol.">
        <title>Streptomyces zhihengii sp. nov., isolated from rhizospheric soil of Psammosilene tunicoides.</title>
        <authorList>
            <person name="Huang M.J."/>
            <person name="Fei J.J."/>
            <person name="Salam N."/>
            <person name="Kim C.J."/>
            <person name="Hozzein W.N."/>
            <person name="Xiao M."/>
            <person name="Huang H.Q."/>
            <person name="Li W.J."/>
        </authorList>
    </citation>
    <scope>NUCLEOTIDE SEQUENCE [LARGE SCALE GENOMIC DNA]</scope>
    <source>
        <strain evidence="2 3">YIM T102</strain>
    </source>
</reference>
<dbReference type="EMBL" id="JAFEJA010000002">
    <property type="protein sequence ID" value="MBM9623739.1"/>
    <property type="molecule type" value="Genomic_DNA"/>
</dbReference>